<proteinExistence type="predicted"/>
<evidence type="ECO:0000313" key="3">
    <source>
        <dbReference type="Proteomes" id="UP000602759"/>
    </source>
</evidence>
<sequence>SQDYPEIGYKRVLGVIQLHRAYGSQRLNDACKRALDTDACSYGHIKNILKNNMDKVPQPEQHAPHIPFHDNIRGASTYN</sequence>
<dbReference type="EMBL" id="JACOIK010000009">
    <property type="protein sequence ID" value="MBD1433772.1"/>
    <property type="molecule type" value="Genomic_DNA"/>
</dbReference>
<keyword evidence="3" id="KW-1185">Reference proteome</keyword>
<protein>
    <submittedName>
        <fullName evidence="2">IS21 family transposase</fullName>
    </submittedName>
</protein>
<feature type="non-terminal residue" evidence="2">
    <location>
        <position position="1"/>
    </location>
</feature>
<comment type="caution">
    <text evidence="2">The sequence shown here is derived from an EMBL/GenBank/DDBJ whole genome shotgun (WGS) entry which is preliminary data.</text>
</comment>
<organism evidence="2 3">
    <name type="scientific">Sphingobacterium micropteri</name>
    <dbReference type="NCBI Taxonomy" id="2763501"/>
    <lineage>
        <taxon>Bacteria</taxon>
        <taxon>Pseudomonadati</taxon>
        <taxon>Bacteroidota</taxon>
        <taxon>Sphingobacteriia</taxon>
        <taxon>Sphingobacteriales</taxon>
        <taxon>Sphingobacteriaceae</taxon>
        <taxon>Sphingobacterium</taxon>
    </lineage>
</organism>
<dbReference type="Proteomes" id="UP000602759">
    <property type="component" value="Unassembled WGS sequence"/>
</dbReference>
<name>A0ABR7YR90_9SPHI</name>
<gene>
    <name evidence="2" type="ORF">H8B06_13110</name>
</gene>
<reference evidence="2 3" key="1">
    <citation type="submission" date="2020-08" db="EMBL/GenBank/DDBJ databases">
        <title>Sphingobacterium sp. DN00404 isolated from aquaculture water.</title>
        <authorList>
            <person name="Zhang M."/>
        </authorList>
    </citation>
    <scope>NUCLEOTIDE SEQUENCE [LARGE SCALE GENOMIC DNA]</scope>
    <source>
        <strain evidence="2 3">DN00404</strain>
    </source>
</reference>
<accession>A0ABR7YR90</accession>
<evidence type="ECO:0000256" key="1">
    <source>
        <dbReference type="SAM" id="MobiDB-lite"/>
    </source>
</evidence>
<evidence type="ECO:0000313" key="2">
    <source>
        <dbReference type="EMBL" id="MBD1433772.1"/>
    </source>
</evidence>
<feature type="region of interest" description="Disordered" evidence="1">
    <location>
        <begin position="55"/>
        <end position="79"/>
    </location>
</feature>